<evidence type="ECO:0000256" key="2">
    <source>
        <dbReference type="ARBA" id="ARBA00022692"/>
    </source>
</evidence>
<feature type="transmembrane region" description="Helical" evidence="6">
    <location>
        <begin position="348"/>
        <end position="369"/>
    </location>
</feature>
<dbReference type="Gene3D" id="1.20.1250.20">
    <property type="entry name" value="MFS general substrate transporter like domains"/>
    <property type="match status" value="1"/>
</dbReference>
<comment type="caution">
    <text evidence="7">The sequence shown here is derived from an EMBL/GenBank/DDBJ whole genome shotgun (WGS) entry which is preliminary data.</text>
</comment>
<feature type="transmembrane region" description="Helical" evidence="6">
    <location>
        <begin position="44"/>
        <end position="68"/>
    </location>
</feature>
<dbReference type="GO" id="GO:0035348">
    <property type="term" value="P:acetyl-CoA transmembrane transport"/>
    <property type="evidence" value="ECO:0007669"/>
    <property type="project" value="InterPro"/>
</dbReference>
<evidence type="ECO:0000256" key="3">
    <source>
        <dbReference type="ARBA" id="ARBA00022989"/>
    </source>
</evidence>
<feature type="transmembrane region" description="Helical" evidence="6">
    <location>
        <begin position="497"/>
        <end position="515"/>
    </location>
</feature>
<proteinExistence type="predicted"/>
<feature type="compositionally biased region" description="Basic and acidic residues" evidence="5">
    <location>
        <begin position="1"/>
        <end position="23"/>
    </location>
</feature>
<keyword evidence="8" id="KW-1185">Reference proteome</keyword>
<dbReference type="Pfam" id="PF13000">
    <property type="entry name" value="Acatn"/>
    <property type="match status" value="1"/>
</dbReference>
<feature type="transmembrane region" description="Helical" evidence="6">
    <location>
        <begin position="381"/>
        <end position="404"/>
    </location>
</feature>
<dbReference type="SUPFAM" id="SSF103473">
    <property type="entry name" value="MFS general substrate transporter"/>
    <property type="match status" value="1"/>
</dbReference>
<name>A0A9J6CG90_POLVA</name>
<sequence length="554" mass="63811">MSVDNKKIVRQDQEHQLTIKEEEKEQQEEEEEEESDLRGDYGNVAILLFLYILQGIPLGISSAVRILLTNRGVSYKELAILSFASYPFTMKVLWSPIVDAIYFKKIGRRKSWLIPVQLMIGGFMIFLAQRVNDWMGDSKGQEPQIIFLTIVFFMLWFLTATQDIAVDGWCLTMLQRRNIGYAATCNSVGQTAGWFIGYVILLVFESKEFCNKYIFSEPREKGLLTLAGFLNFWGVVFLSTTILLALFKKERSEFEDEQLKNNPDYGIKKAYPILWKIITHKPVMKFSIILLTVKASFAACDTITSLKLIEYGVPKDRIALLAIPLVPVQIVLPFIISRYTAGPKPMLFYIKAFPYRLIMTIVIAVWVFYTPKMIVGTDFPVYYYIAIVSIYMIYQIPFRSMYVADMSFFAKISDPLVGGTYMTLMNTISNLGGSWIQTFSLWLVDIITWKRCIFSDNEILNVQNSTNISLSNNTCKDKIEKEQCAELGGKCFTDIDGYYIEICINVIYGIIWFYFGRKLIIHLQNLPSKDWYILTKKTTNNKDDKESIPLKKIP</sequence>
<evidence type="ECO:0000313" key="8">
    <source>
        <dbReference type="Proteomes" id="UP001107558"/>
    </source>
</evidence>
<evidence type="ECO:0000313" key="7">
    <source>
        <dbReference type="EMBL" id="KAG5680973.1"/>
    </source>
</evidence>
<dbReference type="AlphaFoldDB" id="A0A9J6CG90"/>
<dbReference type="OrthoDB" id="6415790at2759"/>
<evidence type="ECO:0000256" key="4">
    <source>
        <dbReference type="ARBA" id="ARBA00023136"/>
    </source>
</evidence>
<evidence type="ECO:0000256" key="5">
    <source>
        <dbReference type="SAM" id="MobiDB-lite"/>
    </source>
</evidence>
<organism evidence="7 8">
    <name type="scientific">Polypedilum vanderplanki</name>
    <name type="common">Sleeping chironomid midge</name>
    <dbReference type="NCBI Taxonomy" id="319348"/>
    <lineage>
        <taxon>Eukaryota</taxon>
        <taxon>Metazoa</taxon>
        <taxon>Ecdysozoa</taxon>
        <taxon>Arthropoda</taxon>
        <taxon>Hexapoda</taxon>
        <taxon>Insecta</taxon>
        <taxon>Pterygota</taxon>
        <taxon>Neoptera</taxon>
        <taxon>Endopterygota</taxon>
        <taxon>Diptera</taxon>
        <taxon>Nematocera</taxon>
        <taxon>Chironomoidea</taxon>
        <taxon>Chironomidae</taxon>
        <taxon>Chironominae</taxon>
        <taxon>Polypedilum</taxon>
        <taxon>Polypedilum</taxon>
    </lineage>
</organism>
<dbReference type="EMBL" id="JADBJN010000001">
    <property type="protein sequence ID" value="KAG5680973.1"/>
    <property type="molecule type" value="Genomic_DNA"/>
</dbReference>
<feature type="transmembrane region" description="Helical" evidence="6">
    <location>
        <begin position="112"/>
        <end position="131"/>
    </location>
</feature>
<dbReference type="GO" id="GO:0016020">
    <property type="term" value="C:membrane"/>
    <property type="evidence" value="ECO:0007669"/>
    <property type="project" value="UniProtKB-SubCell"/>
</dbReference>
<feature type="region of interest" description="Disordered" evidence="5">
    <location>
        <begin position="1"/>
        <end position="37"/>
    </location>
</feature>
<accession>A0A9J6CG90</accession>
<feature type="transmembrane region" description="Helical" evidence="6">
    <location>
        <begin position="143"/>
        <end position="160"/>
    </location>
</feature>
<reference evidence="7" key="1">
    <citation type="submission" date="2021-03" db="EMBL/GenBank/DDBJ databases">
        <title>Chromosome level genome of the anhydrobiotic midge Polypedilum vanderplanki.</title>
        <authorList>
            <person name="Yoshida Y."/>
            <person name="Kikawada T."/>
            <person name="Gusev O."/>
        </authorList>
    </citation>
    <scope>NUCLEOTIDE SEQUENCE</scope>
    <source>
        <strain evidence="7">NIAS01</strain>
        <tissue evidence="7">Whole body or cell culture</tissue>
    </source>
</reference>
<dbReference type="PANTHER" id="PTHR12778">
    <property type="entry name" value="SOLUTE CARRIER FAMILY 33 ACETYL-COA TRANSPORTER -RELATED"/>
    <property type="match status" value="1"/>
</dbReference>
<feature type="transmembrane region" description="Helical" evidence="6">
    <location>
        <begin position="224"/>
        <end position="247"/>
    </location>
</feature>
<protein>
    <recommendedName>
        <fullName evidence="9">Acetyl-coenzyme A transporter 1</fullName>
    </recommendedName>
</protein>
<feature type="transmembrane region" description="Helical" evidence="6">
    <location>
        <begin position="318"/>
        <end position="336"/>
    </location>
</feature>
<keyword evidence="3 6" id="KW-1133">Transmembrane helix</keyword>
<dbReference type="InterPro" id="IPR036259">
    <property type="entry name" value="MFS_trans_sf"/>
</dbReference>
<feature type="compositionally biased region" description="Acidic residues" evidence="5">
    <location>
        <begin position="24"/>
        <end position="35"/>
    </location>
</feature>
<dbReference type="InterPro" id="IPR004752">
    <property type="entry name" value="AmpG_permease/AT-1"/>
</dbReference>
<dbReference type="GO" id="GO:0008521">
    <property type="term" value="F:acetyl-CoA transmembrane transporter activity"/>
    <property type="evidence" value="ECO:0007669"/>
    <property type="project" value="InterPro"/>
</dbReference>
<evidence type="ECO:0008006" key="9">
    <source>
        <dbReference type="Google" id="ProtNLM"/>
    </source>
</evidence>
<comment type="subcellular location">
    <subcellularLocation>
        <location evidence="1">Membrane</location>
        <topology evidence="1">Multi-pass membrane protein</topology>
    </subcellularLocation>
</comment>
<feature type="transmembrane region" description="Helical" evidence="6">
    <location>
        <begin position="181"/>
        <end position="204"/>
    </location>
</feature>
<keyword evidence="2 6" id="KW-0812">Transmembrane</keyword>
<evidence type="ECO:0000256" key="6">
    <source>
        <dbReference type="SAM" id="Phobius"/>
    </source>
</evidence>
<keyword evidence="4 6" id="KW-0472">Membrane</keyword>
<dbReference type="Proteomes" id="UP001107558">
    <property type="component" value="Chromosome 1"/>
</dbReference>
<dbReference type="PANTHER" id="PTHR12778:SF9">
    <property type="entry name" value="ACETYL-COENZYME A TRANSPORTER 1"/>
    <property type="match status" value="1"/>
</dbReference>
<dbReference type="InterPro" id="IPR024371">
    <property type="entry name" value="AcetylCoA_trans_1-like"/>
</dbReference>
<evidence type="ECO:0000256" key="1">
    <source>
        <dbReference type="ARBA" id="ARBA00004141"/>
    </source>
</evidence>
<gene>
    <name evidence="7" type="ORF">PVAND_010447</name>
</gene>